<gene>
    <name evidence="9" type="ORF">Sradi_4178500</name>
</gene>
<evidence type="ECO:0000256" key="4">
    <source>
        <dbReference type="ARBA" id="ARBA00022676"/>
    </source>
</evidence>
<evidence type="ECO:0000256" key="6">
    <source>
        <dbReference type="ARBA" id="ARBA00022922"/>
    </source>
</evidence>
<keyword evidence="5" id="KW-0808">Transferase</keyword>
<evidence type="ECO:0000313" key="9">
    <source>
        <dbReference type="EMBL" id="KAL0350293.1"/>
    </source>
</evidence>
<comment type="catalytic activity">
    <reaction evidence="1">
        <text>[(1-&gt;4)-alpha-D-glucosyl](n) + ADP-alpha-D-glucose = [(1-&gt;4)-alpha-D-glucosyl](n+1) + ADP + H(+)</text>
        <dbReference type="Rhea" id="RHEA:18189"/>
        <dbReference type="Rhea" id="RHEA-COMP:9584"/>
        <dbReference type="Rhea" id="RHEA-COMP:9587"/>
        <dbReference type="ChEBI" id="CHEBI:15378"/>
        <dbReference type="ChEBI" id="CHEBI:15444"/>
        <dbReference type="ChEBI" id="CHEBI:57498"/>
        <dbReference type="ChEBI" id="CHEBI:456216"/>
        <dbReference type="EC" id="2.4.1.21"/>
    </reaction>
</comment>
<comment type="caution">
    <text evidence="9">The sequence shown here is derived from an EMBL/GenBank/DDBJ whole genome shotgun (WGS) entry which is preliminary data.</text>
</comment>
<evidence type="ECO:0000259" key="8">
    <source>
        <dbReference type="Pfam" id="PF08323"/>
    </source>
</evidence>
<evidence type="ECO:0000256" key="1">
    <source>
        <dbReference type="ARBA" id="ARBA00001478"/>
    </source>
</evidence>
<proteinExistence type="predicted"/>
<reference evidence="9" key="1">
    <citation type="submission" date="2020-06" db="EMBL/GenBank/DDBJ databases">
        <authorList>
            <person name="Li T."/>
            <person name="Hu X."/>
            <person name="Zhang T."/>
            <person name="Song X."/>
            <person name="Zhang H."/>
            <person name="Dai N."/>
            <person name="Sheng W."/>
            <person name="Hou X."/>
            <person name="Wei L."/>
        </authorList>
    </citation>
    <scope>NUCLEOTIDE SEQUENCE</scope>
    <source>
        <strain evidence="9">G02</strain>
        <tissue evidence="9">Leaf</tissue>
    </source>
</reference>
<evidence type="ECO:0000256" key="5">
    <source>
        <dbReference type="ARBA" id="ARBA00022679"/>
    </source>
</evidence>
<comment type="pathway">
    <text evidence="2">Glycan biosynthesis; starch biosynthesis.</text>
</comment>
<name>A0AAW2P443_SESRA</name>
<dbReference type="PANTHER" id="PTHR46083:SF3">
    <property type="entry name" value="UDP-GLYCOSYLTRANSFERASE SUPERFAMILY PROTEIN"/>
    <property type="match status" value="1"/>
</dbReference>
<feature type="compositionally biased region" description="Pro residues" evidence="7">
    <location>
        <begin position="750"/>
        <end position="765"/>
    </location>
</feature>
<keyword evidence="6" id="KW-0750">Starch biosynthesis</keyword>
<reference evidence="9" key="2">
    <citation type="journal article" date="2024" name="Plant">
        <title>Genomic evolution and insights into agronomic trait innovations of Sesamum species.</title>
        <authorList>
            <person name="Miao H."/>
            <person name="Wang L."/>
            <person name="Qu L."/>
            <person name="Liu H."/>
            <person name="Sun Y."/>
            <person name="Le M."/>
            <person name="Wang Q."/>
            <person name="Wei S."/>
            <person name="Zheng Y."/>
            <person name="Lin W."/>
            <person name="Duan Y."/>
            <person name="Cao H."/>
            <person name="Xiong S."/>
            <person name="Wang X."/>
            <person name="Wei L."/>
            <person name="Li C."/>
            <person name="Ma Q."/>
            <person name="Ju M."/>
            <person name="Zhao R."/>
            <person name="Li G."/>
            <person name="Mu C."/>
            <person name="Tian Q."/>
            <person name="Mei H."/>
            <person name="Zhang T."/>
            <person name="Gao T."/>
            <person name="Zhang H."/>
        </authorList>
    </citation>
    <scope>NUCLEOTIDE SEQUENCE</scope>
    <source>
        <strain evidence="9">G02</strain>
    </source>
</reference>
<dbReference type="AlphaFoldDB" id="A0AAW2P443"/>
<evidence type="ECO:0000256" key="3">
    <source>
        <dbReference type="ARBA" id="ARBA00012588"/>
    </source>
</evidence>
<dbReference type="Gene3D" id="3.40.50.2000">
    <property type="entry name" value="Glycogen Phosphorylase B"/>
    <property type="match status" value="2"/>
</dbReference>
<accession>A0AAW2P443</accession>
<dbReference type="GO" id="GO:0019252">
    <property type="term" value="P:starch biosynthetic process"/>
    <property type="evidence" value="ECO:0007669"/>
    <property type="project" value="UniProtKB-KW"/>
</dbReference>
<dbReference type="GO" id="GO:0009011">
    <property type="term" value="F:alpha-1,4-glucan glucosyltransferase (ADP-glucose donor) activity"/>
    <property type="evidence" value="ECO:0007669"/>
    <property type="project" value="UniProtKB-EC"/>
</dbReference>
<evidence type="ECO:0000256" key="7">
    <source>
        <dbReference type="SAM" id="MobiDB-lite"/>
    </source>
</evidence>
<protein>
    <recommendedName>
        <fullName evidence="3">starch synthase</fullName>
        <ecNumber evidence="3">2.4.1.21</ecNumber>
    </recommendedName>
</protein>
<dbReference type="EMBL" id="JACGWJ010000018">
    <property type="protein sequence ID" value="KAL0350293.1"/>
    <property type="molecule type" value="Genomic_DNA"/>
</dbReference>
<feature type="domain" description="Starch synthase catalytic" evidence="8">
    <location>
        <begin position="226"/>
        <end position="388"/>
    </location>
</feature>
<feature type="region of interest" description="Disordered" evidence="7">
    <location>
        <begin position="746"/>
        <end position="769"/>
    </location>
</feature>
<evidence type="ECO:0000256" key="2">
    <source>
        <dbReference type="ARBA" id="ARBA00004727"/>
    </source>
</evidence>
<dbReference type="SUPFAM" id="SSF53756">
    <property type="entry name" value="UDP-Glycosyltransferase/glycogen phosphorylase"/>
    <property type="match status" value="1"/>
</dbReference>
<dbReference type="PANTHER" id="PTHR46083">
    <property type="match status" value="1"/>
</dbReference>
<dbReference type="InterPro" id="IPR013534">
    <property type="entry name" value="Starch_synth_cat_dom"/>
</dbReference>
<keyword evidence="4" id="KW-0328">Glycosyltransferase</keyword>
<dbReference type="EC" id="2.4.1.21" evidence="3"/>
<dbReference type="Pfam" id="PF08323">
    <property type="entry name" value="Glyco_transf_5"/>
    <property type="match status" value="1"/>
</dbReference>
<organism evidence="9">
    <name type="scientific">Sesamum radiatum</name>
    <name type="common">Black benniseed</name>
    <dbReference type="NCBI Taxonomy" id="300843"/>
    <lineage>
        <taxon>Eukaryota</taxon>
        <taxon>Viridiplantae</taxon>
        <taxon>Streptophyta</taxon>
        <taxon>Embryophyta</taxon>
        <taxon>Tracheophyta</taxon>
        <taxon>Spermatophyta</taxon>
        <taxon>Magnoliopsida</taxon>
        <taxon>eudicotyledons</taxon>
        <taxon>Gunneridae</taxon>
        <taxon>Pentapetalae</taxon>
        <taxon>asterids</taxon>
        <taxon>lamiids</taxon>
        <taxon>Lamiales</taxon>
        <taxon>Pedaliaceae</taxon>
        <taxon>Sesamum</taxon>
    </lineage>
</organism>
<sequence length="806" mass="91256">MAIVVAASVPRLPLFPQIWKKNQKSARPQLLHCSKYYSFTSDSSLFCFRRRSFLLWGNVGESTSLSRDPEPSELGILSDMEVHQRNLKSIDNEKEEKPNDIWQLFKEAQQNILYLNKQRLLAMEELERLKIERNLLLDRVEQLEMKNQANVRRDKFTISSELLLRIDSLVLNGVISSMEASDLRRLIIDARGSSVDDLYGLNCKNDAGFLAELHHFSKNSKKNGFHIIHICTEMSPVVSEGPLASYITGLSTALQRKGNVVEVILPKYSCLNLDEVQGLREVETEFYSYFNGQLHGNRIWTGVVHGIGVTFIQPVYYSSLFSHDKVYGYSNDFERFTYFSRASLDYLVKSGKKPDVLHVHNWHTSIVGPLFWDVFVSQGFEGTRILLTCQGFDSKGGVVYSNKVIIMSSIHTKGRIVSAFGHGLELTLDIHKEKLVIAPRGFDKSTWDPSCDNILPQSYSADDMKGKSVCKVVLQRHLDLPEGASKILVGCIYPDILDADIEKLKTLVWMASRRGVQFIFMGSSKSPSMRRELEIFEEKLKDENVRFIDEYDEELSHLIISGSDIMICPSFDDPLLQVPLKAIKYGAAPVPLHSADSRFRLFGDDESTTFSQYINHAFANMSLGQAIDEIKNNPSQWNRRMIDAMEKDFSWDSECADVHISAYAACNKGKVVPLLRSNVPHSQTRGVLAFLGESADPQMATLRAAFSAIASTPTNHVPRNSERIAWPFASAPQVRAARPLFSTKWASPTWPSPPTAVSSQPPPTTARPSLGRRHWFPHQNPYWPHQTTFLCQFQSPVQHACLRFLR</sequence>